<dbReference type="OrthoDB" id="422081at2759"/>
<accession>A0A836CBW8</accession>
<dbReference type="EMBL" id="JAFCMP010000514">
    <property type="protein sequence ID" value="KAG5178541.1"/>
    <property type="molecule type" value="Genomic_DNA"/>
</dbReference>
<keyword evidence="2" id="KW-1185">Reference proteome</keyword>
<dbReference type="AlphaFoldDB" id="A0A836CBW8"/>
<proteinExistence type="predicted"/>
<dbReference type="Proteomes" id="UP000664859">
    <property type="component" value="Unassembled WGS sequence"/>
</dbReference>
<organism evidence="1 2">
    <name type="scientific">Tribonema minus</name>
    <dbReference type="NCBI Taxonomy" id="303371"/>
    <lineage>
        <taxon>Eukaryota</taxon>
        <taxon>Sar</taxon>
        <taxon>Stramenopiles</taxon>
        <taxon>Ochrophyta</taxon>
        <taxon>PX clade</taxon>
        <taxon>Xanthophyceae</taxon>
        <taxon>Tribonematales</taxon>
        <taxon>Tribonemataceae</taxon>
        <taxon>Tribonema</taxon>
    </lineage>
</organism>
<evidence type="ECO:0000313" key="2">
    <source>
        <dbReference type="Proteomes" id="UP000664859"/>
    </source>
</evidence>
<name>A0A836CBW8_9STRA</name>
<gene>
    <name evidence="1" type="ORF">JKP88DRAFT_241914</name>
</gene>
<evidence type="ECO:0000313" key="1">
    <source>
        <dbReference type="EMBL" id="KAG5178541.1"/>
    </source>
</evidence>
<sequence>MTLPDMTADVMHSACARLGTSFLADASSAEISYPLEGVLHGIYRRPLVSCVVGHKHRQIAKHVLFVIDSTSPFTYLSDATLEALEYGTMANCMPAVVHGKNMTVYRAPRGKQFADANVMGTDFLRDTQLSVTLDYATLRVEVIANARAV</sequence>
<protein>
    <submittedName>
        <fullName evidence="1">Uncharacterized protein</fullName>
    </submittedName>
</protein>
<comment type="caution">
    <text evidence="1">The sequence shown here is derived from an EMBL/GenBank/DDBJ whole genome shotgun (WGS) entry which is preliminary data.</text>
</comment>
<reference evidence="1" key="1">
    <citation type="submission" date="2021-02" db="EMBL/GenBank/DDBJ databases">
        <title>First Annotated Genome of the Yellow-green Alga Tribonema minus.</title>
        <authorList>
            <person name="Mahan K.M."/>
        </authorList>
    </citation>
    <scope>NUCLEOTIDE SEQUENCE</scope>
    <source>
        <strain evidence="1">UTEX B ZZ1240</strain>
    </source>
</reference>